<proteinExistence type="predicted"/>
<organism evidence="1 2">
    <name type="scientific">Sporosarcina soli</name>
    <dbReference type="NCBI Taxonomy" id="334736"/>
    <lineage>
        <taxon>Bacteria</taxon>
        <taxon>Bacillati</taxon>
        <taxon>Bacillota</taxon>
        <taxon>Bacilli</taxon>
        <taxon>Bacillales</taxon>
        <taxon>Caryophanaceae</taxon>
        <taxon>Sporosarcina</taxon>
    </lineage>
</organism>
<sequence length="46" mass="5208">MMKTRDQSNEGVSQQLVIFRATIKAIVSLGLGQFFYGHYQLIESTT</sequence>
<dbReference type="RefSeq" id="WP_381436485.1">
    <property type="nucleotide sequence ID" value="NZ_JBHSNO010000008.1"/>
</dbReference>
<keyword evidence="2" id="KW-1185">Reference proteome</keyword>
<evidence type="ECO:0000313" key="2">
    <source>
        <dbReference type="Proteomes" id="UP001596109"/>
    </source>
</evidence>
<dbReference type="EMBL" id="JBHSNO010000008">
    <property type="protein sequence ID" value="MFC5590279.1"/>
    <property type="molecule type" value="Genomic_DNA"/>
</dbReference>
<accession>A0ABW0TPE0</accession>
<gene>
    <name evidence="1" type="ORF">ACFPRA_15345</name>
</gene>
<comment type="caution">
    <text evidence="1">The sequence shown here is derived from an EMBL/GenBank/DDBJ whole genome shotgun (WGS) entry which is preliminary data.</text>
</comment>
<evidence type="ECO:0000313" key="1">
    <source>
        <dbReference type="EMBL" id="MFC5590279.1"/>
    </source>
</evidence>
<name>A0ABW0TPE0_9BACL</name>
<protein>
    <submittedName>
        <fullName evidence="1">Uncharacterized protein</fullName>
    </submittedName>
</protein>
<reference evidence="2" key="1">
    <citation type="journal article" date="2019" name="Int. J. Syst. Evol. Microbiol.">
        <title>The Global Catalogue of Microorganisms (GCM) 10K type strain sequencing project: providing services to taxonomists for standard genome sequencing and annotation.</title>
        <authorList>
            <consortium name="The Broad Institute Genomics Platform"/>
            <consortium name="The Broad Institute Genome Sequencing Center for Infectious Disease"/>
            <person name="Wu L."/>
            <person name="Ma J."/>
        </authorList>
    </citation>
    <scope>NUCLEOTIDE SEQUENCE [LARGE SCALE GENOMIC DNA]</scope>
    <source>
        <strain evidence="2">CGMCC 4.1434</strain>
    </source>
</reference>
<dbReference type="Proteomes" id="UP001596109">
    <property type="component" value="Unassembled WGS sequence"/>
</dbReference>